<feature type="chain" id="PRO_5011713660" description="Lipoprotein" evidence="2">
    <location>
        <begin position="22"/>
        <end position="176"/>
    </location>
</feature>
<name>A0A1H2YF44_9BACL</name>
<dbReference type="EMBL" id="FNNQ01000009">
    <property type="protein sequence ID" value="SDX03631.1"/>
    <property type="molecule type" value="Genomic_DNA"/>
</dbReference>
<evidence type="ECO:0000256" key="1">
    <source>
        <dbReference type="SAM" id="MobiDB-lite"/>
    </source>
</evidence>
<dbReference type="OrthoDB" id="2991525at2"/>
<keyword evidence="2" id="KW-0732">Signal</keyword>
<evidence type="ECO:0008006" key="5">
    <source>
        <dbReference type="Google" id="ProtNLM"/>
    </source>
</evidence>
<organism evidence="3 4">
    <name type="scientific">Marininema mesophilum</name>
    <dbReference type="NCBI Taxonomy" id="1048340"/>
    <lineage>
        <taxon>Bacteria</taxon>
        <taxon>Bacillati</taxon>
        <taxon>Bacillota</taxon>
        <taxon>Bacilli</taxon>
        <taxon>Bacillales</taxon>
        <taxon>Thermoactinomycetaceae</taxon>
        <taxon>Marininema</taxon>
    </lineage>
</organism>
<feature type="compositionally biased region" description="Basic and acidic residues" evidence="1">
    <location>
        <begin position="31"/>
        <end position="47"/>
    </location>
</feature>
<gene>
    <name evidence="3" type="ORF">SAMN05444487_10949</name>
</gene>
<evidence type="ECO:0000313" key="3">
    <source>
        <dbReference type="EMBL" id="SDX03631.1"/>
    </source>
</evidence>
<dbReference type="AlphaFoldDB" id="A0A1H2YF44"/>
<evidence type="ECO:0000256" key="2">
    <source>
        <dbReference type="SAM" id="SignalP"/>
    </source>
</evidence>
<dbReference type="Proteomes" id="UP000198534">
    <property type="component" value="Unassembled WGS sequence"/>
</dbReference>
<sequence>MKRLSVLVLIFTLCLIGTGCAELEKDLNKELDAKSKKDKQDKKKESDSEAVAPNETFKEVSFQRINWISNAPNPEPNPGIWLYNSDKHPAGLDDQDWVNNDLLYVQVRDTPDYEDKNIIIEKLQVTGDDIVKIIVSWEDDYGRENPPREWATVDTGSLDGKKFVVQDTNGSKLKTN</sequence>
<keyword evidence="4" id="KW-1185">Reference proteome</keyword>
<evidence type="ECO:0000313" key="4">
    <source>
        <dbReference type="Proteomes" id="UP000198534"/>
    </source>
</evidence>
<reference evidence="3 4" key="1">
    <citation type="submission" date="2016-10" db="EMBL/GenBank/DDBJ databases">
        <authorList>
            <person name="de Groot N.N."/>
        </authorList>
    </citation>
    <scope>NUCLEOTIDE SEQUENCE [LARGE SCALE GENOMIC DNA]</scope>
    <source>
        <strain evidence="3 4">DSM 45610</strain>
    </source>
</reference>
<feature type="signal peptide" evidence="2">
    <location>
        <begin position="1"/>
        <end position="21"/>
    </location>
</feature>
<dbReference type="RefSeq" id="WP_091740020.1">
    <property type="nucleotide sequence ID" value="NZ_FNNQ01000009.1"/>
</dbReference>
<protein>
    <recommendedName>
        <fullName evidence="5">Lipoprotein</fullName>
    </recommendedName>
</protein>
<proteinExistence type="predicted"/>
<accession>A0A1H2YF44</accession>
<feature type="region of interest" description="Disordered" evidence="1">
    <location>
        <begin position="31"/>
        <end position="52"/>
    </location>
</feature>
<dbReference type="PROSITE" id="PS51257">
    <property type="entry name" value="PROKAR_LIPOPROTEIN"/>
    <property type="match status" value="1"/>
</dbReference>